<dbReference type="AlphaFoldDB" id="A0A934NRU4"/>
<reference evidence="8" key="1">
    <citation type="submission" date="2020-12" db="EMBL/GenBank/DDBJ databases">
        <title>Antrihabitans popcorni sp. nov. and Antrihabitans auranticaus sp. nov., isolated from a larva cave.</title>
        <authorList>
            <person name="Lee S.D."/>
            <person name="Kim I.S."/>
        </authorList>
    </citation>
    <scope>NUCLEOTIDE SEQUENCE</scope>
    <source>
        <strain evidence="8">YC3-6</strain>
    </source>
</reference>
<evidence type="ECO:0000256" key="1">
    <source>
        <dbReference type="ARBA" id="ARBA00004196"/>
    </source>
</evidence>
<feature type="chain" id="PRO_5038109857" evidence="7">
    <location>
        <begin position="22"/>
        <end position="326"/>
    </location>
</feature>
<gene>
    <name evidence="8" type="ORF">JGU71_15350</name>
</gene>
<dbReference type="Gene3D" id="3.40.50.1980">
    <property type="entry name" value="Nitrogenase molybdenum iron protein domain"/>
    <property type="match status" value="2"/>
</dbReference>
<keyword evidence="4 7" id="KW-0732">Signal</keyword>
<dbReference type="PANTHER" id="PTHR42953">
    <property type="entry name" value="HIGH-AFFINITY ZINC UPTAKE SYSTEM PROTEIN ZNUA-RELATED"/>
    <property type="match status" value="1"/>
</dbReference>
<dbReference type="GO" id="GO:0030313">
    <property type="term" value="C:cell envelope"/>
    <property type="evidence" value="ECO:0007669"/>
    <property type="project" value="UniProtKB-SubCell"/>
</dbReference>
<dbReference type="RefSeq" id="WP_199705059.1">
    <property type="nucleotide sequence ID" value="NZ_JAEMNV010000004.1"/>
</dbReference>
<name>A0A934NRU4_9NOCA</name>
<keyword evidence="2 5" id="KW-0813">Transport</keyword>
<feature type="compositionally biased region" description="Basic and acidic residues" evidence="6">
    <location>
        <begin position="126"/>
        <end position="151"/>
    </location>
</feature>
<organism evidence="8 9">
    <name type="scientific">Antrihabitans stalagmiti</name>
    <dbReference type="NCBI Taxonomy" id="2799499"/>
    <lineage>
        <taxon>Bacteria</taxon>
        <taxon>Bacillati</taxon>
        <taxon>Actinomycetota</taxon>
        <taxon>Actinomycetes</taxon>
        <taxon>Mycobacteriales</taxon>
        <taxon>Nocardiaceae</taxon>
        <taxon>Antrihabitans</taxon>
    </lineage>
</organism>
<proteinExistence type="inferred from homology"/>
<keyword evidence="9" id="KW-1185">Reference proteome</keyword>
<evidence type="ECO:0000256" key="7">
    <source>
        <dbReference type="SAM" id="SignalP"/>
    </source>
</evidence>
<evidence type="ECO:0000256" key="4">
    <source>
        <dbReference type="ARBA" id="ARBA00022729"/>
    </source>
</evidence>
<accession>A0A934NRU4</accession>
<dbReference type="InterPro" id="IPR006128">
    <property type="entry name" value="Lipoprotein_PsaA-like"/>
</dbReference>
<evidence type="ECO:0000256" key="6">
    <source>
        <dbReference type="SAM" id="MobiDB-lite"/>
    </source>
</evidence>
<dbReference type="InterPro" id="IPR050492">
    <property type="entry name" value="Bact_metal-bind_prot9"/>
</dbReference>
<dbReference type="InterPro" id="IPR006127">
    <property type="entry name" value="ZnuA-like"/>
</dbReference>
<dbReference type="GO" id="GO:0030001">
    <property type="term" value="P:metal ion transport"/>
    <property type="evidence" value="ECO:0007669"/>
    <property type="project" value="InterPro"/>
</dbReference>
<evidence type="ECO:0000256" key="2">
    <source>
        <dbReference type="ARBA" id="ARBA00022448"/>
    </source>
</evidence>
<dbReference type="SUPFAM" id="SSF53807">
    <property type="entry name" value="Helical backbone' metal receptor"/>
    <property type="match status" value="1"/>
</dbReference>
<sequence length="326" mass="34166">MSRSRASRTAIAAVGFAIASAATLSACSSDDATSNGKPTIVASTNVWGSVAAAVAGDDANVTSVIQDPSADPHSYESSPSDAAAVTDADLVVFNGGGYDEFIEKILGSAKDKPVVDAYELLGAGHSDSEGDAHNHAGAGDDHDSEGHEGHNHGAVNEHVWYDIPTVDAVAHKIADELSKLDPDNAQNYTDRVDAFDTKLHAISDITAKIAVDHPKAPVAQTEPIAHYLLEAAGVEDLTPEEFESAIEEGSDPSPSAVAATRDLLVGKKVDALVYNIQTEDKVTQDMRANAESAGIRIVEVTETLPDGLDYIQWQTRNAEALAEALN</sequence>
<comment type="similarity">
    <text evidence="5">Belongs to the bacterial solute-binding protein 9 family.</text>
</comment>
<dbReference type="GO" id="GO:0007155">
    <property type="term" value="P:cell adhesion"/>
    <property type="evidence" value="ECO:0007669"/>
    <property type="project" value="InterPro"/>
</dbReference>
<dbReference type="Proteomes" id="UP000655868">
    <property type="component" value="Unassembled WGS sequence"/>
</dbReference>
<dbReference type="PANTHER" id="PTHR42953:SF1">
    <property type="entry name" value="METAL-BINDING PROTEIN HI_0362-RELATED"/>
    <property type="match status" value="1"/>
</dbReference>
<keyword evidence="3" id="KW-0479">Metal-binding</keyword>
<protein>
    <submittedName>
        <fullName evidence="8">Zinc ABC transporter substrate-binding protein</fullName>
    </submittedName>
</protein>
<dbReference type="Pfam" id="PF01297">
    <property type="entry name" value="ZnuA"/>
    <property type="match status" value="1"/>
</dbReference>
<comment type="subcellular location">
    <subcellularLocation>
        <location evidence="1">Cell envelope</location>
    </subcellularLocation>
</comment>
<evidence type="ECO:0000313" key="8">
    <source>
        <dbReference type="EMBL" id="MBJ8340266.1"/>
    </source>
</evidence>
<feature type="region of interest" description="Disordered" evidence="6">
    <location>
        <begin position="125"/>
        <end position="152"/>
    </location>
</feature>
<evidence type="ECO:0000313" key="9">
    <source>
        <dbReference type="Proteomes" id="UP000655868"/>
    </source>
</evidence>
<dbReference type="EMBL" id="JAEMNV010000004">
    <property type="protein sequence ID" value="MBJ8340266.1"/>
    <property type="molecule type" value="Genomic_DNA"/>
</dbReference>
<evidence type="ECO:0000256" key="3">
    <source>
        <dbReference type="ARBA" id="ARBA00022723"/>
    </source>
</evidence>
<comment type="caution">
    <text evidence="8">The sequence shown here is derived from an EMBL/GenBank/DDBJ whole genome shotgun (WGS) entry which is preliminary data.</text>
</comment>
<dbReference type="GO" id="GO:0046872">
    <property type="term" value="F:metal ion binding"/>
    <property type="evidence" value="ECO:0007669"/>
    <property type="project" value="UniProtKB-KW"/>
</dbReference>
<dbReference type="PRINTS" id="PR00690">
    <property type="entry name" value="ADHESNFAMILY"/>
</dbReference>
<dbReference type="PROSITE" id="PS51257">
    <property type="entry name" value="PROKAR_LIPOPROTEIN"/>
    <property type="match status" value="1"/>
</dbReference>
<feature type="signal peptide" evidence="7">
    <location>
        <begin position="1"/>
        <end position="21"/>
    </location>
</feature>
<evidence type="ECO:0000256" key="5">
    <source>
        <dbReference type="RuleBase" id="RU003512"/>
    </source>
</evidence>